<keyword evidence="2" id="KW-1185">Reference proteome</keyword>
<evidence type="ECO:0000313" key="1">
    <source>
        <dbReference type="EMBL" id="KAE8022547.1"/>
    </source>
</evidence>
<name>A0A5N6QYE0_9ROSI</name>
<dbReference type="AlphaFoldDB" id="A0A5N6QYE0"/>
<proteinExistence type="predicted"/>
<organism evidence="1 2">
    <name type="scientific">Carpinus fangiana</name>
    <dbReference type="NCBI Taxonomy" id="176857"/>
    <lineage>
        <taxon>Eukaryota</taxon>
        <taxon>Viridiplantae</taxon>
        <taxon>Streptophyta</taxon>
        <taxon>Embryophyta</taxon>
        <taxon>Tracheophyta</taxon>
        <taxon>Spermatophyta</taxon>
        <taxon>Magnoliopsida</taxon>
        <taxon>eudicotyledons</taxon>
        <taxon>Gunneridae</taxon>
        <taxon>Pentapetalae</taxon>
        <taxon>rosids</taxon>
        <taxon>fabids</taxon>
        <taxon>Fagales</taxon>
        <taxon>Betulaceae</taxon>
        <taxon>Carpinus</taxon>
    </lineage>
</organism>
<protein>
    <recommendedName>
        <fullName evidence="3">Retrotransposon Copia-like N-terminal domain-containing protein</fullName>
    </recommendedName>
</protein>
<evidence type="ECO:0000313" key="2">
    <source>
        <dbReference type="Proteomes" id="UP000327013"/>
    </source>
</evidence>
<gene>
    <name evidence="1" type="ORF">FH972_008338</name>
</gene>
<accession>A0A5N6QYE0</accession>
<sequence length="55" mass="6006">MTSGNSISQAASFTLLTFPQSNLNKLQDSRTYISWLTQVSPILRSNDLMGIVDGS</sequence>
<evidence type="ECO:0008006" key="3">
    <source>
        <dbReference type="Google" id="ProtNLM"/>
    </source>
</evidence>
<dbReference type="OrthoDB" id="1845088at2759"/>
<reference evidence="1 2" key="1">
    <citation type="submission" date="2019-06" db="EMBL/GenBank/DDBJ databases">
        <title>A chromosomal-level reference genome of Carpinus fangiana (Coryloideae, Betulaceae).</title>
        <authorList>
            <person name="Yang X."/>
            <person name="Wang Z."/>
            <person name="Zhang L."/>
            <person name="Hao G."/>
            <person name="Liu J."/>
            <person name="Yang Y."/>
        </authorList>
    </citation>
    <scope>NUCLEOTIDE SEQUENCE [LARGE SCALE GENOMIC DNA]</scope>
    <source>
        <strain evidence="1">Cfa_2016G</strain>
        <tissue evidence="1">Leaf</tissue>
    </source>
</reference>
<dbReference type="EMBL" id="CM017323">
    <property type="protein sequence ID" value="KAE8022547.1"/>
    <property type="molecule type" value="Genomic_DNA"/>
</dbReference>
<dbReference type="Proteomes" id="UP000327013">
    <property type="component" value="Chromosome 3"/>
</dbReference>